<dbReference type="PROSITE" id="PS51819">
    <property type="entry name" value="VOC"/>
    <property type="match status" value="1"/>
</dbReference>
<protein>
    <submittedName>
        <fullName evidence="3">Glyoxalase</fullName>
    </submittedName>
    <submittedName>
        <fullName evidence="2">VOC family protein</fullName>
    </submittedName>
</protein>
<evidence type="ECO:0000259" key="1">
    <source>
        <dbReference type="PROSITE" id="PS51819"/>
    </source>
</evidence>
<dbReference type="InterPro" id="IPR029068">
    <property type="entry name" value="Glyas_Bleomycin-R_OHBP_Dase"/>
</dbReference>
<organism evidence="3 4">
    <name type="scientific">Xanthomonas codiaei</name>
    <dbReference type="NCBI Taxonomy" id="56463"/>
    <lineage>
        <taxon>Bacteria</taxon>
        <taxon>Pseudomonadati</taxon>
        <taxon>Pseudomonadota</taxon>
        <taxon>Gammaproteobacteria</taxon>
        <taxon>Lysobacterales</taxon>
        <taxon>Lysobacteraceae</taxon>
        <taxon>Xanthomonas</taxon>
    </lineage>
</organism>
<evidence type="ECO:0000313" key="5">
    <source>
        <dbReference type="Proteomes" id="UP001637990"/>
    </source>
</evidence>
<evidence type="ECO:0000313" key="4">
    <source>
        <dbReference type="Proteomes" id="UP000237872"/>
    </source>
</evidence>
<gene>
    <name evidence="2" type="ORF">ACI6Q5_19465</name>
    <name evidence="3" type="ORF">XcodCFBP4690_12910</name>
</gene>
<keyword evidence="5" id="KW-1185">Reference proteome</keyword>
<comment type="caution">
    <text evidence="3">The sequence shown here is derived from an EMBL/GenBank/DDBJ whole genome shotgun (WGS) entry which is preliminary data.</text>
</comment>
<dbReference type="Proteomes" id="UP000237872">
    <property type="component" value="Unassembled WGS sequence"/>
</dbReference>
<dbReference type="RefSeq" id="WP_104541330.1">
    <property type="nucleotide sequence ID" value="NZ_JBJGBS010000149.1"/>
</dbReference>
<evidence type="ECO:0000313" key="3">
    <source>
        <dbReference type="EMBL" id="PPU62950.1"/>
    </source>
</evidence>
<dbReference type="Proteomes" id="UP001637990">
    <property type="component" value="Unassembled WGS sequence"/>
</dbReference>
<dbReference type="Pfam" id="PF18029">
    <property type="entry name" value="Glyoxalase_6"/>
    <property type="match status" value="1"/>
</dbReference>
<dbReference type="SUPFAM" id="SSF54593">
    <property type="entry name" value="Glyoxalase/Bleomycin resistance protein/Dihydroxybiphenyl dioxygenase"/>
    <property type="match status" value="1"/>
</dbReference>
<feature type="domain" description="VOC" evidence="1">
    <location>
        <begin position="1"/>
        <end position="125"/>
    </location>
</feature>
<dbReference type="EMBL" id="JBJGBS010000149">
    <property type="protein sequence ID" value="MFO3707093.1"/>
    <property type="molecule type" value="Genomic_DNA"/>
</dbReference>
<dbReference type="EMBL" id="MDEC01000017">
    <property type="protein sequence ID" value="PPU62950.1"/>
    <property type="molecule type" value="Genomic_DNA"/>
</dbReference>
<reference evidence="3 4" key="1">
    <citation type="submission" date="2016-08" db="EMBL/GenBank/DDBJ databases">
        <authorList>
            <person name="Seilhamer J.J."/>
        </authorList>
    </citation>
    <scope>NUCLEOTIDE SEQUENCE [LARGE SCALE GENOMIC DNA]</scope>
    <source>
        <strain evidence="3 4">CFBP4690</strain>
    </source>
</reference>
<dbReference type="Gene3D" id="3.10.180.10">
    <property type="entry name" value="2,3-Dihydroxybiphenyl 1,2-Dioxygenase, domain 1"/>
    <property type="match status" value="1"/>
</dbReference>
<dbReference type="OrthoDB" id="5522469at2"/>
<dbReference type="CDD" id="cd06587">
    <property type="entry name" value="VOC"/>
    <property type="match status" value="1"/>
</dbReference>
<sequence length="135" mass="14576">MSDMLVNIDVDDIEAAERFYCAAFALQPARRFGKDAVELIGTSSKLYLLAKAPDTQAAPGVNQPRSYARHWTPVHLDFVVGDLEQALAQSIAAGATQEQAIRDTAWGRIAVMADPFGHGYCLIEFTAAGYDAVAT</sequence>
<dbReference type="InterPro" id="IPR037523">
    <property type="entry name" value="VOC_core"/>
</dbReference>
<evidence type="ECO:0000313" key="2">
    <source>
        <dbReference type="EMBL" id="MFO3707093.1"/>
    </source>
</evidence>
<dbReference type="InterPro" id="IPR041581">
    <property type="entry name" value="Glyoxalase_6"/>
</dbReference>
<dbReference type="AlphaFoldDB" id="A0A2S7CN31"/>
<proteinExistence type="predicted"/>
<accession>A0A2S7CN31</accession>
<reference evidence="2 5" key="2">
    <citation type="submission" date="2024-11" db="EMBL/GenBank/DDBJ databases">
        <title>Genome sequencing of Xanthomonas codiaei.</title>
        <authorList>
            <person name="Studholme D.J."/>
        </authorList>
    </citation>
    <scope>NUCLEOTIDE SEQUENCE [LARGE SCALE GENOMIC DNA]</scope>
    <source>
        <strain evidence="2 5">NCPPB 4350</strain>
    </source>
</reference>
<name>A0A2S7CN31_9XANT</name>